<proteinExistence type="predicted"/>
<evidence type="ECO:0000313" key="1">
    <source>
        <dbReference type="EMBL" id="KAJ4706977.1"/>
    </source>
</evidence>
<dbReference type="Proteomes" id="UP001164539">
    <property type="component" value="Chromosome 11"/>
</dbReference>
<accession>A0ACC1X7P2</accession>
<sequence>MKNVEKRTVKNLKKTTVNNRKKMKPKKNQKLIIKRSELMESPQGKGRISMTLGDPEVLDCPICFELLTIPVLQHTPSQWKGTNTHTLNQDGESH</sequence>
<name>A0ACC1X7P2_MELAZ</name>
<organism evidence="1 2">
    <name type="scientific">Melia azedarach</name>
    <name type="common">Chinaberry tree</name>
    <dbReference type="NCBI Taxonomy" id="155640"/>
    <lineage>
        <taxon>Eukaryota</taxon>
        <taxon>Viridiplantae</taxon>
        <taxon>Streptophyta</taxon>
        <taxon>Embryophyta</taxon>
        <taxon>Tracheophyta</taxon>
        <taxon>Spermatophyta</taxon>
        <taxon>Magnoliopsida</taxon>
        <taxon>eudicotyledons</taxon>
        <taxon>Gunneridae</taxon>
        <taxon>Pentapetalae</taxon>
        <taxon>rosids</taxon>
        <taxon>malvids</taxon>
        <taxon>Sapindales</taxon>
        <taxon>Meliaceae</taxon>
        <taxon>Melia</taxon>
    </lineage>
</organism>
<gene>
    <name evidence="1" type="ORF">OWV82_020558</name>
</gene>
<evidence type="ECO:0000313" key="2">
    <source>
        <dbReference type="Proteomes" id="UP001164539"/>
    </source>
</evidence>
<protein>
    <submittedName>
        <fullName evidence="1">E3 ubiquitin-protein ligase</fullName>
    </submittedName>
</protein>
<reference evidence="1 2" key="1">
    <citation type="journal article" date="2023" name="Science">
        <title>Complex scaffold remodeling in plant triterpene biosynthesis.</title>
        <authorList>
            <person name="De La Pena R."/>
            <person name="Hodgson H."/>
            <person name="Liu J.C."/>
            <person name="Stephenson M.J."/>
            <person name="Martin A.C."/>
            <person name="Owen C."/>
            <person name="Harkess A."/>
            <person name="Leebens-Mack J."/>
            <person name="Jimenez L.E."/>
            <person name="Osbourn A."/>
            <person name="Sattely E.S."/>
        </authorList>
    </citation>
    <scope>NUCLEOTIDE SEQUENCE [LARGE SCALE GENOMIC DNA]</scope>
    <source>
        <strain evidence="2">cv. JPN11</strain>
        <tissue evidence="1">Leaf</tissue>
    </source>
</reference>
<dbReference type="EMBL" id="CM051404">
    <property type="protein sequence ID" value="KAJ4706977.1"/>
    <property type="molecule type" value="Genomic_DNA"/>
</dbReference>
<keyword evidence="2" id="KW-1185">Reference proteome</keyword>
<comment type="caution">
    <text evidence="1">The sequence shown here is derived from an EMBL/GenBank/DDBJ whole genome shotgun (WGS) entry which is preliminary data.</text>
</comment>